<dbReference type="AlphaFoldDB" id="A0AAW0TN47"/>
<dbReference type="GO" id="GO:0046872">
    <property type="term" value="F:metal ion binding"/>
    <property type="evidence" value="ECO:0007669"/>
    <property type="project" value="UniProtKB-KW"/>
</dbReference>
<gene>
    <name evidence="14" type="ORF">O3P69_020469</name>
</gene>
<feature type="chain" id="PRO_5043362495" description="Peptidase M12B domain-containing protein" evidence="12">
    <location>
        <begin position="24"/>
        <end position="665"/>
    </location>
</feature>
<dbReference type="Gene3D" id="2.20.100.10">
    <property type="entry name" value="Thrombospondin type-1 (TSP1) repeat"/>
    <property type="match status" value="1"/>
</dbReference>
<keyword evidence="6 10" id="KW-0862">Zinc</keyword>
<evidence type="ECO:0000256" key="11">
    <source>
        <dbReference type="SAM" id="MobiDB-lite"/>
    </source>
</evidence>
<evidence type="ECO:0000256" key="8">
    <source>
        <dbReference type="ARBA" id="ARBA00023157"/>
    </source>
</evidence>
<organism evidence="14 15">
    <name type="scientific">Scylla paramamosain</name>
    <name type="common">Mud crab</name>
    <dbReference type="NCBI Taxonomy" id="85552"/>
    <lineage>
        <taxon>Eukaryota</taxon>
        <taxon>Metazoa</taxon>
        <taxon>Ecdysozoa</taxon>
        <taxon>Arthropoda</taxon>
        <taxon>Crustacea</taxon>
        <taxon>Multicrustacea</taxon>
        <taxon>Malacostraca</taxon>
        <taxon>Eumalacostraca</taxon>
        <taxon>Eucarida</taxon>
        <taxon>Decapoda</taxon>
        <taxon>Pleocyemata</taxon>
        <taxon>Brachyura</taxon>
        <taxon>Eubrachyura</taxon>
        <taxon>Portunoidea</taxon>
        <taxon>Portunidae</taxon>
        <taxon>Portuninae</taxon>
        <taxon>Scylla</taxon>
    </lineage>
</organism>
<dbReference type="Pfam" id="PF01562">
    <property type="entry name" value="Pep_M12B_propep"/>
    <property type="match status" value="1"/>
</dbReference>
<evidence type="ECO:0000256" key="4">
    <source>
        <dbReference type="ARBA" id="ARBA00022737"/>
    </source>
</evidence>
<dbReference type="EMBL" id="JARAKH010000028">
    <property type="protein sequence ID" value="KAK8388503.1"/>
    <property type="molecule type" value="Genomic_DNA"/>
</dbReference>
<comment type="caution">
    <text evidence="10">Lacks conserved residue(s) required for the propagation of feature annotation.</text>
</comment>
<keyword evidence="8" id="KW-1015">Disulfide bond</keyword>
<dbReference type="InterPro" id="IPR001590">
    <property type="entry name" value="Peptidase_M12B"/>
</dbReference>
<dbReference type="GO" id="GO:0004222">
    <property type="term" value="F:metalloendopeptidase activity"/>
    <property type="evidence" value="ECO:0007669"/>
    <property type="project" value="InterPro"/>
</dbReference>
<comment type="caution">
    <text evidence="14">The sequence shown here is derived from an EMBL/GenBank/DDBJ whole genome shotgun (WGS) entry which is preliminary data.</text>
</comment>
<evidence type="ECO:0000256" key="7">
    <source>
        <dbReference type="ARBA" id="ARBA00023049"/>
    </source>
</evidence>
<feature type="signal peptide" evidence="12">
    <location>
        <begin position="1"/>
        <end position="23"/>
    </location>
</feature>
<dbReference type="Pfam" id="PF17771">
    <property type="entry name" value="ADAMTS_CR_2"/>
    <property type="match status" value="1"/>
</dbReference>
<keyword evidence="3 12" id="KW-0732">Signal</keyword>
<dbReference type="SUPFAM" id="SSF55486">
    <property type="entry name" value="Metalloproteases ('zincins'), catalytic domain"/>
    <property type="match status" value="1"/>
</dbReference>
<feature type="binding site" evidence="10">
    <location>
        <position position="398"/>
    </location>
    <ligand>
        <name>Zn(2+)</name>
        <dbReference type="ChEBI" id="CHEBI:29105"/>
        <note>catalytic</note>
    </ligand>
</feature>
<dbReference type="PROSITE" id="PS50215">
    <property type="entry name" value="ADAM_MEPRO"/>
    <property type="match status" value="1"/>
</dbReference>
<dbReference type="Gene3D" id="3.40.390.10">
    <property type="entry name" value="Collagenase (Catalytic Domain)"/>
    <property type="match status" value="1"/>
</dbReference>
<feature type="binding site" evidence="10">
    <location>
        <position position="404"/>
    </location>
    <ligand>
        <name>Zn(2+)</name>
        <dbReference type="ChEBI" id="CHEBI:29105"/>
        <note>catalytic</note>
    </ligand>
</feature>
<keyword evidence="15" id="KW-1185">Reference proteome</keyword>
<dbReference type="PANTHER" id="PTHR11905:SF159">
    <property type="entry name" value="ADAM METALLOPROTEASE"/>
    <property type="match status" value="1"/>
</dbReference>
<reference evidence="14 15" key="1">
    <citation type="submission" date="2023-03" db="EMBL/GenBank/DDBJ databases">
        <title>High-quality genome of Scylla paramamosain provides insights in environmental adaptation.</title>
        <authorList>
            <person name="Zhang L."/>
        </authorList>
    </citation>
    <scope>NUCLEOTIDE SEQUENCE [LARGE SCALE GENOMIC DNA]</scope>
    <source>
        <strain evidence="14">LZ_2023a</strain>
        <tissue evidence="14">Muscle</tissue>
    </source>
</reference>
<dbReference type="InterPro" id="IPR002870">
    <property type="entry name" value="Peptidase_M12B_N"/>
</dbReference>
<dbReference type="PANTHER" id="PTHR11905">
    <property type="entry name" value="ADAM A DISINTEGRIN AND METALLOPROTEASE DOMAIN"/>
    <property type="match status" value="1"/>
</dbReference>
<feature type="active site" evidence="10">
    <location>
        <position position="395"/>
    </location>
</feature>
<evidence type="ECO:0000256" key="6">
    <source>
        <dbReference type="ARBA" id="ARBA00022833"/>
    </source>
</evidence>
<evidence type="ECO:0000313" key="14">
    <source>
        <dbReference type="EMBL" id="KAK8388503.1"/>
    </source>
</evidence>
<sequence>MVHCRREATGVMCLILLLGRCQSLLRNTASAAPVLLTREDLKFLFDDTDDVPSHSIVHLRSKSREKRSSPGLTENPGLLDVTIEDHGKQVEFELRPNNQLVSPEFVVVVRSADGVVRERGATRPSCLFSGVAKGHPEITAALSDCDGHGFTGVIISRNETHLIRPHPGLRRRRRQAILDGEEGLTPDGLHIIHARKKNMKCGVFDLEAMKAPRVLVELPQDEATSQDEQDVDRTKREATEELRIETAVFVDDDMVTFIRQRYPRLEVKETITDTVFAIMNGVALLYTAPSLEQHFIITVVKLEIIEDSTKGPDKAHGNIQLYLSNFCSWQRNQKGKMRENWDHALMLSGLDLWDGDPDSTSVIGLAWVAGMCQASYSCTINEGTSFESVFVITHELGHNLGMSHDGSRDDKNTCSANKHLMSSSTGPGKVTWSSCSNRELKDFLSKYTLECLTTTSLVPWKGSIAGDQLPGEVYSKEEQCNFAEGSGFKPYVTSKHPYNDVCRELWCQNTTHALRTHPALEGTTCGIKKFCINGNCQIKPPRQVTVTVPPVTTTTTTRAPSKETKGFSNLLWRIRNLFKRYMSLRQELPASVFTSKWRLTHSSQCSATCGGGWTKGEITCTTADGSVRLGDDLCNPDSRPVPWSSCNTSPCVSSDGGSGIHFPSD</sequence>
<keyword evidence="2 10" id="KW-0479">Metal-binding</keyword>
<evidence type="ECO:0000259" key="13">
    <source>
        <dbReference type="PROSITE" id="PS50215"/>
    </source>
</evidence>
<evidence type="ECO:0000313" key="15">
    <source>
        <dbReference type="Proteomes" id="UP001487740"/>
    </source>
</evidence>
<dbReference type="InterPro" id="IPR024079">
    <property type="entry name" value="MetalloPept_cat_dom_sf"/>
</dbReference>
<keyword evidence="1" id="KW-0645">Protease</keyword>
<dbReference type="SUPFAM" id="SSF82895">
    <property type="entry name" value="TSP-1 type 1 repeat"/>
    <property type="match status" value="1"/>
</dbReference>
<dbReference type="Proteomes" id="UP001487740">
    <property type="component" value="Unassembled WGS sequence"/>
</dbReference>
<dbReference type="InterPro" id="IPR041645">
    <property type="entry name" value="ADAMTS_CR_2"/>
</dbReference>
<dbReference type="Gene3D" id="3.40.1620.60">
    <property type="match status" value="1"/>
</dbReference>
<keyword evidence="4" id="KW-0677">Repeat</keyword>
<accession>A0AAW0TN47</accession>
<evidence type="ECO:0000256" key="9">
    <source>
        <dbReference type="ARBA" id="ARBA00023180"/>
    </source>
</evidence>
<keyword evidence="7" id="KW-0482">Metalloprotease</keyword>
<feature type="region of interest" description="Disordered" evidence="11">
    <location>
        <begin position="407"/>
        <end position="428"/>
    </location>
</feature>
<dbReference type="GO" id="GO:0006508">
    <property type="term" value="P:proteolysis"/>
    <property type="evidence" value="ECO:0007669"/>
    <property type="project" value="UniProtKB-KW"/>
</dbReference>
<protein>
    <recommendedName>
        <fullName evidence="13">Peptidase M12B domain-containing protein</fullName>
    </recommendedName>
</protein>
<feature type="domain" description="Peptidase M12B" evidence="13">
    <location>
        <begin position="242"/>
        <end position="456"/>
    </location>
</feature>
<dbReference type="Pfam" id="PF01421">
    <property type="entry name" value="Reprolysin"/>
    <property type="match status" value="1"/>
</dbReference>
<feature type="compositionally biased region" description="Polar residues" evidence="11">
    <location>
        <begin position="413"/>
        <end position="428"/>
    </location>
</feature>
<evidence type="ECO:0000256" key="2">
    <source>
        <dbReference type="ARBA" id="ARBA00022723"/>
    </source>
</evidence>
<evidence type="ECO:0000256" key="10">
    <source>
        <dbReference type="PROSITE-ProRule" id="PRU00276"/>
    </source>
</evidence>
<dbReference type="Pfam" id="PF19030">
    <property type="entry name" value="TSP1_ADAMTS"/>
    <property type="match status" value="1"/>
</dbReference>
<keyword evidence="9" id="KW-0325">Glycoprotein</keyword>
<evidence type="ECO:0000256" key="3">
    <source>
        <dbReference type="ARBA" id="ARBA00022729"/>
    </source>
</evidence>
<feature type="binding site" evidence="10">
    <location>
        <position position="394"/>
    </location>
    <ligand>
        <name>Zn(2+)</name>
        <dbReference type="ChEBI" id="CHEBI:29105"/>
        <note>catalytic</note>
    </ligand>
</feature>
<proteinExistence type="predicted"/>
<dbReference type="InterPro" id="IPR036383">
    <property type="entry name" value="TSP1_rpt_sf"/>
</dbReference>
<evidence type="ECO:0000256" key="1">
    <source>
        <dbReference type="ARBA" id="ARBA00022670"/>
    </source>
</evidence>
<evidence type="ECO:0000256" key="5">
    <source>
        <dbReference type="ARBA" id="ARBA00022801"/>
    </source>
</evidence>
<evidence type="ECO:0000256" key="12">
    <source>
        <dbReference type="SAM" id="SignalP"/>
    </source>
</evidence>
<keyword evidence="5" id="KW-0378">Hydrolase</keyword>
<name>A0AAW0TN47_SCYPA</name>